<gene>
    <name evidence="1" type="ORF">A6F68_01052</name>
</gene>
<sequence length="193" mass="21515">MQSINFHPDGYIKLTADFFEDWIIDNTLSSAMDRFGDPSSRSLKWRFRTSAAALAADVAASGSDWSALSLHLAAASREAGMEQEEVPAMLADAWKWGQANPTRWMALPRRWVFDLEAEEFIDVTNGVTLAVPAFDWAFSGLCPLAGWSTSDFLLCEGPVIEVDRVEFLAPRSARFVHVDDEVVLELPSDWTLN</sequence>
<name>A0A1B2ABP0_9SPHN</name>
<organism evidence="1 2">
    <name type="scientific">Tsuneonella dongtanensis</name>
    <dbReference type="NCBI Taxonomy" id="692370"/>
    <lineage>
        <taxon>Bacteria</taxon>
        <taxon>Pseudomonadati</taxon>
        <taxon>Pseudomonadota</taxon>
        <taxon>Alphaproteobacteria</taxon>
        <taxon>Sphingomonadales</taxon>
        <taxon>Erythrobacteraceae</taxon>
        <taxon>Tsuneonella</taxon>
    </lineage>
</organism>
<proteinExistence type="predicted"/>
<evidence type="ECO:0000313" key="2">
    <source>
        <dbReference type="Proteomes" id="UP000092932"/>
    </source>
</evidence>
<evidence type="ECO:0000313" key="1">
    <source>
        <dbReference type="EMBL" id="ANY19573.1"/>
    </source>
</evidence>
<dbReference type="AlphaFoldDB" id="A0A1B2ABP0"/>
<dbReference type="Proteomes" id="UP000092932">
    <property type="component" value="Chromosome"/>
</dbReference>
<dbReference type="EMBL" id="CP016591">
    <property type="protein sequence ID" value="ANY19573.1"/>
    <property type="molecule type" value="Genomic_DNA"/>
</dbReference>
<dbReference type="KEGG" id="ado:A6F68_01052"/>
<dbReference type="RefSeq" id="WP_067677091.1">
    <property type="nucleotide sequence ID" value="NZ_CP016591.1"/>
</dbReference>
<reference evidence="1 2" key="1">
    <citation type="submission" date="2016-07" db="EMBL/GenBank/DDBJ databases">
        <title>Complete genome sequence of Altererythrobacter dongtanensis KCTC 22672, a type strain with esterase isolated from tidal flat.</title>
        <authorList>
            <person name="Cheng H."/>
            <person name="Wu Y.-H."/>
            <person name="Zhou P."/>
            <person name="Huo Y.-Y."/>
            <person name="Wang C.-S."/>
            <person name="Xu X.-W."/>
        </authorList>
    </citation>
    <scope>NUCLEOTIDE SEQUENCE [LARGE SCALE GENOMIC DNA]</scope>
    <source>
        <strain evidence="1 2">KCTC 22672</strain>
    </source>
</reference>
<protein>
    <submittedName>
        <fullName evidence="1">Uncharacterized protein</fullName>
    </submittedName>
</protein>
<keyword evidence="2" id="KW-1185">Reference proteome</keyword>
<accession>A0A1B2ABP0</accession>